<feature type="transmembrane region" description="Helical" evidence="7">
    <location>
        <begin position="39"/>
        <end position="66"/>
    </location>
</feature>
<evidence type="ECO:0000256" key="4">
    <source>
        <dbReference type="ARBA" id="ARBA00022840"/>
    </source>
</evidence>
<dbReference type="GeneID" id="69539947"/>
<dbReference type="PROSITE" id="PS00211">
    <property type="entry name" value="ABC_TRANSPORTER_1"/>
    <property type="match status" value="1"/>
</dbReference>
<organism evidence="10 11">
    <name type="scientific">Edwardsiella ictaluri</name>
    <dbReference type="NCBI Taxonomy" id="67780"/>
    <lineage>
        <taxon>Bacteria</taxon>
        <taxon>Pseudomonadati</taxon>
        <taxon>Pseudomonadota</taxon>
        <taxon>Gammaproteobacteria</taxon>
        <taxon>Enterobacterales</taxon>
        <taxon>Hafniaceae</taxon>
        <taxon>Edwardsiella</taxon>
    </lineage>
</organism>
<keyword evidence="6 7" id="KW-0472">Membrane</keyword>
<dbReference type="Pfam" id="PF00664">
    <property type="entry name" value="ABC_membrane"/>
    <property type="match status" value="1"/>
</dbReference>
<feature type="domain" description="ABC transporter" evidence="8">
    <location>
        <begin position="364"/>
        <end position="602"/>
    </location>
</feature>
<dbReference type="InterPro" id="IPR017871">
    <property type="entry name" value="ABC_transporter-like_CS"/>
</dbReference>
<keyword evidence="3" id="KW-0547">Nucleotide-binding</keyword>
<dbReference type="Pfam" id="PF00005">
    <property type="entry name" value="ABC_tran"/>
    <property type="match status" value="1"/>
</dbReference>
<dbReference type="InterPro" id="IPR011527">
    <property type="entry name" value="ABC1_TM_dom"/>
</dbReference>
<dbReference type="PANTHER" id="PTHR24221:SF203">
    <property type="entry name" value="ATP-BINDING_PERMEASE FUSION ABC TRANSPORTER-RELATED"/>
    <property type="match status" value="1"/>
</dbReference>
<dbReference type="RefSeq" id="WP_015872313.1">
    <property type="nucleotide sequence ID" value="NZ_AP028097.1"/>
</dbReference>
<dbReference type="GO" id="GO:0005524">
    <property type="term" value="F:ATP binding"/>
    <property type="evidence" value="ECO:0007669"/>
    <property type="project" value="UniProtKB-KW"/>
</dbReference>
<feature type="transmembrane region" description="Helical" evidence="7">
    <location>
        <begin position="185"/>
        <end position="206"/>
    </location>
</feature>
<dbReference type="EMBL" id="CP092014">
    <property type="protein sequence ID" value="WFN97063.1"/>
    <property type="molecule type" value="Genomic_DNA"/>
</dbReference>
<sequence>MMRRIFKYFEGLLEPFLESDNDALKQRLTICYFLAKIKWLICIIGMLGLVKSIVDIVIIYSVGLIIDMMGKSTIRFSVFLSLDQLLFFVFLMCAIVRPILSFVIGLFCDQTIRAKFIPMVRWALYIRAMENELDWFKREHAGKISSAIWQSGQAIGEVLLTSLQVIWSNCVYICIAIAYLSYLDLYFGVSIIFWIFVYISISLKYARKIKSSSSLSAKASNIINGHFVDTFSNIYIVKALSANSNNNRFLSRQFSVFISKTVVFLRWITVSETLQVIISSIGIVVISVLAVAAWRANAISVGEISVIFSLVFRLETLLFNLMSQITSVMRSIGVFQTAINFIQHDDRMLKNTDPVGCLDTNGGIVFKNVVFGYEIDNPIIKGINLHIRQGEKVAIVGSSGAGKSTLINLLLRLYEPDNGSIYLNGVDIRDFDKGDLRSNFSIVSQDNTLFNRTIYENITFGCAGASNNDIFQAAKKSRSLRFIVNAFDGKNKGICALVGAHGAKLSVGQRQRLSLCRAILRNSPIFIFDEATSSLDSITEESIKLSIDKDMEEKTVIIIAHRLSTIMDVDRIIVLHNGIVIEQGTHSELIEHKNIYYHLWRLQASL</sequence>
<keyword evidence="5 7" id="KW-1133">Transmembrane helix</keyword>
<evidence type="ECO:0000259" key="9">
    <source>
        <dbReference type="PROSITE" id="PS50929"/>
    </source>
</evidence>
<dbReference type="InterPro" id="IPR027417">
    <property type="entry name" value="P-loop_NTPase"/>
</dbReference>
<reference evidence="10 11" key="1">
    <citation type="submission" date="2022-02" db="EMBL/GenBank/DDBJ databases">
        <title>Phenotypic, genotypic and serological characterization of Edwardsiella ictaluri from catfish and ornamental fish species.</title>
        <authorList>
            <person name="Rose D."/>
            <person name="Tekedar H.C."/>
            <person name="Waldbieser G.C."/>
            <person name="Aarattuthodi S."/>
            <person name="Griffin M.J."/>
        </authorList>
    </citation>
    <scope>NUCLEOTIDE SEQUENCE [LARGE SCALE GENOMIC DNA]</scope>
    <source>
        <strain evidence="10 11">13 TAL-140 K3</strain>
    </source>
</reference>
<comment type="subcellular location">
    <subcellularLocation>
        <location evidence="1">Cell membrane</location>
        <topology evidence="1">Multi-pass membrane protein</topology>
    </subcellularLocation>
</comment>
<evidence type="ECO:0000259" key="8">
    <source>
        <dbReference type="PROSITE" id="PS50893"/>
    </source>
</evidence>
<gene>
    <name evidence="10" type="ORF">MAY91_02775</name>
</gene>
<evidence type="ECO:0000313" key="11">
    <source>
        <dbReference type="Proteomes" id="UP001222680"/>
    </source>
</evidence>
<dbReference type="SMART" id="SM00382">
    <property type="entry name" value="AAA"/>
    <property type="match status" value="1"/>
</dbReference>
<dbReference type="Gene3D" id="3.40.50.300">
    <property type="entry name" value="P-loop containing nucleotide triphosphate hydrolases"/>
    <property type="match status" value="1"/>
</dbReference>
<evidence type="ECO:0000256" key="3">
    <source>
        <dbReference type="ARBA" id="ARBA00022741"/>
    </source>
</evidence>
<dbReference type="PROSITE" id="PS50893">
    <property type="entry name" value="ABC_TRANSPORTER_2"/>
    <property type="match status" value="1"/>
</dbReference>
<evidence type="ECO:0000256" key="2">
    <source>
        <dbReference type="ARBA" id="ARBA00022692"/>
    </source>
</evidence>
<keyword evidence="4 10" id="KW-0067">ATP-binding</keyword>
<keyword evidence="2 7" id="KW-0812">Transmembrane</keyword>
<dbReference type="InterPro" id="IPR036640">
    <property type="entry name" value="ABC1_TM_sf"/>
</dbReference>
<name>A0ABY8GHV9_EDWIC</name>
<evidence type="ECO:0000256" key="7">
    <source>
        <dbReference type="SAM" id="Phobius"/>
    </source>
</evidence>
<feature type="transmembrane region" description="Helical" evidence="7">
    <location>
        <begin position="86"/>
        <end position="108"/>
    </location>
</feature>
<evidence type="ECO:0000256" key="1">
    <source>
        <dbReference type="ARBA" id="ARBA00004651"/>
    </source>
</evidence>
<feature type="transmembrane region" description="Helical" evidence="7">
    <location>
        <begin position="274"/>
        <end position="294"/>
    </location>
</feature>
<feature type="domain" description="ABC transmembrane type-1" evidence="9">
    <location>
        <begin position="43"/>
        <end position="330"/>
    </location>
</feature>
<dbReference type="SUPFAM" id="SSF90123">
    <property type="entry name" value="ABC transporter transmembrane region"/>
    <property type="match status" value="1"/>
</dbReference>
<dbReference type="InterPro" id="IPR003593">
    <property type="entry name" value="AAA+_ATPase"/>
</dbReference>
<dbReference type="InterPro" id="IPR039421">
    <property type="entry name" value="Type_1_exporter"/>
</dbReference>
<accession>A0ABY8GHV9</accession>
<proteinExistence type="predicted"/>
<dbReference type="SUPFAM" id="SSF52540">
    <property type="entry name" value="P-loop containing nucleoside triphosphate hydrolases"/>
    <property type="match status" value="1"/>
</dbReference>
<evidence type="ECO:0000256" key="5">
    <source>
        <dbReference type="ARBA" id="ARBA00022989"/>
    </source>
</evidence>
<evidence type="ECO:0000256" key="6">
    <source>
        <dbReference type="ARBA" id="ARBA00023136"/>
    </source>
</evidence>
<dbReference type="InterPro" id="IPR003439">
    <property type="entry name" value="ABC_transporter-like_ATP-bd"/>
</dbReference>
<protein>
    <submittedName>
        <fullName evidence="10">ABC transporter ATP-binding protein/permease</fullName>
    </submittedName>
</protein>
<feature type="transmembrane region" description="Helical" evidence="7">
    <location>
        <begin position="158"/>
        <end position="179"/>
    </location>
</feature>
<dbReference type="Proteomes" id="UP001222680">
    <property type="component" value="Chromosome"/>
</dbReference>
<dbReference type="PROSITE" id="PS50929">
    <property type="entry name" value="ABC_TM1F"/>
    <property type="match status" value="1"/>
</dbReference>
<keyword evidence="11" id="KW-1185">Reference proteome</keyword>
<dbReference type="PANTHER" id="PTHR24221">
    <property type="entry name" value="ATP-BINDING CASSETTE SUB-FAMILY B"/>
    <property type="match status" value="1"/>
</dbReference>
<dbReference type="Gene3D" id="1.20.1560.10">
    <property type="entry name" value="ABC transporter type 1, transmembrane domain"/>
    <property type="match status" value="1"/>
</dbReference>
<evidence type="ECO:0000313" key="10">
    <source>
        <dbReference type="EMBL" id="WFN97063.1"/>
    </source>
</evidence>